<dbReference type="AlphaFoldDB" id="K3W584"/>
<dbReference type="InParanoid" id="K3W584"/>
<name>K3W584_GLOUD</name>
<organism evidence="1 2">
    <name type="scientific">Globisporangium ultimum (strain ATCC 200006 / CBS 805.95 / DAOM BR144)</name>
    <name type="common">Pythium ultimum</name>
    <dbReference type="NCBI Taxonomy" id="431595"/>
    <lineage>
        <taxon>Eukaryota</taxon>
        <taxon>Sar</taxon>
        <taxon>Stramenopiles</taxon>
        <taxon>Oomycota</taxon>
        <taxon>Peronosporomycetes</taxon>
        <taxon>Pythiales</taxon>
        <taxon>Pythiaceae</taxon>
        <taxon>Globisporangium</taxon>
    </lineage>
</organism>
<proteinExistence type="predicted"/>
<dbReference type="EnsemblProtists" id="PYU1_T000125">
    <property type="protein sequence ID" value="PYU1_T000125"/>
    <property type="gene ID" value="PYU1_G000125"/>
</dbReference>
<reference evidence="1" key="3">
    <citation type="submission" date="2015-02" db="UniProtKB">
        <authorList>
            <consortium name="EnsemblProtists"/>
        </authorList>
    </citation>
    <scope>IDENTIFICATION</scope>
    <source>
        <strain evidence="1">DAOM BR144</strain>
    </source>
</reference>
<dbReference type="EMBL" id="GL376636">
    <property type="status" value="NOT_ANNOTATED_CDS"/>
    <property type="molecule type" value="Genomic_DNA"/>
</dbReference>
<evidence type="ECO:0000313" key="2">
    <source>
        <dbReference type="Proteomes" id="UP000019132"/>
    </source>
</evidence>
<evidence type="ECO:0000313" key="1">
    <source>
        <dbReference type="EnsemblProtists" id="PYU1_T000125"/>
    </source>
</evidence>
<reference evidence="2" key="2">
    <citation type="submission" date="2010-04" db="EMBL/GenBank/DDBJ databases">
        <authorList>
            <person name="Buell R."/>
            <person name="Hamilton J."/>
            <person name="Hostetler J."/>
        </authorList>
    </citation>
    <scope>NUCLEOTIDE SEQUENCE [LARGE SCALE GENOMIC DNA]</scope>
    <source>
        <strain evidence="2">DAOM:BR144</strain>
    </source>
</reference>
<accession>K3W584</accession>
<protein>
    <submittedName>
        <fullName evidence="1">Uncharacterized protein</fullName>
    </submittedName>
</protein>
<dbReference type="HOGENOM" id="CLU_3407237_0_0_1"/>
<sequence length="30" mass="3460">MRVMQSSAIERHDALRSCICLYTGKFLMKA</sequence>
<dbReference type="VEuPathDB" id="FungiDB:PYU1_G000125"/>
<dbReference type="Proteomes" id="UP000019132">
    <property type="component" value="Unassembled WGS sequence"/>
</dbReference>
<reference evidence="2" key="1">
    <citation type="journal article" date="2010" name="Genome Biol.">
        <title>Genome sequence of the necrotrophic plant pathogen Pythium ultimum reveals original pathogenicity mechanisms and effector repertoire.</title>
        <authorList>
            <person name="Levesque C.A."/>
            <person name="Brouwer H."/>
            <person name="Cano L."/>
            <person name="Hamilton J.P."/>
            <person name="Holt C."/>
            <person name="Huitema E."/>
            <person name="Raffaele S."/>
            <person name="Robideau G.P."/>
            <person name="Thines M."/>
            <person name="Win J."/>
            <person name="Zerillo M.M."/>
            <person name="Beakes G.W."/>
            <person name="Boore J.L."/>
            <person name="Busam D."/>
            <person name="Dumas B."/>
            <person name="Ferriera S."/>
            <person name="Fuerstenberg S.I."/>
            <person name="Gachon C.M."/>
            <person name="Gaulin E."/>
            <person name="Govers F."/>
            <person name="Grenville-Briggs L."/>
            <person name="Horner N."/>
            <person name="Hostetler J."/>
            <person name="Jiang R.H."/>
            <person name="Johnson J."/>
            <person name="Krajaejun T."/>
            <person name="Lin H."/>
            <person name="Meijer H.J."/>
            <person name="Moore B."/>
            <person name="Morris P."/>
            <person name="Phuntmart V."/>
            <person name="Puiu D."/>
            <person name="Shetty J."/>
            <person name="Stajich J.E."/>
            <person name="Tripathy S."/>
            <person name="Wawra S."/>
            <person name="van West P."/>
            <person name="Whitty B.R."/>
            <person name="Coutinho P.M."/>
            <person name="Henrissat B."/>
            <person name="Martin F."/>
            <person name="Thomas P.D."/>
            <person name="Tyler B.M."/>
            <person name="De Vries R.P."/>
            <person name="Kamoun S."/>
            <person name="Yandell M."/>
            <person name="Tisserat N."/>
            <person name="Buell C.R."/>
        </authorList>
    </citation>
    <scope>NUCLEOTIDE SEQUENCE</scope>
    <source>
        <strain evidence="2">DAOM:BR144</strain>
    </source>
</reference>
<keyword evidence="2" id="KW-1185">Reference proteome</keyword>